<dbReference type="HAMAP" id="MF_00122">
    <property type="entry name" value="GatC"/>
    <property type="match status" value="1"/>
</dbReference>
<dbReference type="Pfam" id="PF02686">
    <property type="entry name" value="GatC"/>
    <property type="match status" value="1"/>
</dbReference>
<keyword evidence="1" id="KW-0436">Ligase</keyword>
<protein>
    <recommendedName>
        <fullName evidence="1">Aspartyl/glutamyl-tRNA(Asn/Gln) amidotransferase subunit C</fullName>
        <shortName evidence="1">Asp/Glu-ADT subunit C</shortName>
        <ecNumber evidence="1">6.3.5.-</ecNumber>
    </recommendedName>
</protein>
<evidence type="ECO:0000313" key="3">
    <source>
        <dbReference type="Proteomes" id="UP000295371"/>
    </source>
</evidence>
<dbReference type="RefSeq" id="WP_133754074.1">
    <property type="nucleotide sequence ID" value="NZ_CP171129.1"/>
</dbReference>
<comment type="similarity">
    <text evidence="1">Belongs to the GatC family.</text>
</comment>
<comment type="catalytic activity">
    <reaction evidence="1">
        <text>L-glutamyl-tRNA(Gln) + L-glutamine + ATP + H2O = L-glutaminyl-tRNA(Gln) + L-glutamate + ADP + phosphate + H(+)</text>
        <dbReference type="Rhea" id="RHEA:17521"/>
        <dbReference type="Rhea" id="RHEA-COMP:9681"/>
        <dbReference type="Rhea" id="RHEA-COMP:9684"/>
        <dbReference type="ChEBI" id="CHEBI:15377"/>
        <dbReference type="ChEBI" id="CHEBI:15378"/>
        <dbReference type="ChEBI" id="CHEBI:29985"/>
        <dbReference type="ChEBI" id="CHEBI:30616"/>
        <dbReference type="ChEBI" id="CHEBI:43474"/>
        <dbReference type="ChEBI" id="CHEBI:58359"/>
        <dbReference type="ChEBI" id="CHEBI:78520"/>
        <dbReference type="ChEBI" id="CHEBI:78521"/>
        <dbReference type="ChEBI" id="CHEBI:456216"/>
    </reaction>
</comment>
<keyword evidence="3" id="KW-1185">Reference proteome</keyword>
<dbReference type="NCBIfam" id="TIGR00135">
    <property type="entry name" value="gatC"/>
    <property type="match status" value="1"/>
</dbReference>
<dbReference type="InterPro" id="IPR036113">
    <property type="entry name" value="Asp/Glu-ADT_sf_sub_c"/>
</dbReference>
<organism evidence="2 3">
    <name type="scientific">Naumannella halotolerans</name>
    <dbReference type="NCBI Taxonomy" id="993414"/>
    <lineage>
        <taxon>Bacteria</taxon>
        <taxon>Bacillati</taxon>
        <taxon>Actinomycetota</taxon>
        <taxon>Actinomycetes</taxon>
        <taxon>Propionibacteriales</taxon>
        <taxon>Propionibacteriaceae</taxon>
        <taxon>Naumannella</taxon>
    </lineage>
</organism>
<comment type="catalytic activity">
    <reaction evidence="1">
        <text>L-aspartyl-tRNA(Asn) + L-glutamine + ATP + H2O = L-asparaginyl-tRNA(Asn) + L-glutamate + ADP + phosphate + 2 H(+)</text>
        <dbReference type="Rhea" id="RHEA:14513"/>
        <dbReference type="Rhea" id="RHEA-COMP:9674"/>
        <dbReference type="Rhea" id="RHEA-COMP:9677"/>
        <dbReference type="ChEBI" id="CHEBI:15377"/>
        <dbReference type="ChEBI" id="CHEBI:15378"/>
        <dbReference type="ChEBI" id="CHEBI:29985"/>
        <dbReference type="ChEBI" id="CHEBI:30616"/>
        <dbReference type="ChEBI" id="CHEBI:43474"/>
        <dbReference type="ChEBI" id="CHEBI:58359"/>
        <dbReference type="ChEBI" id="CHEBI:78515"/>
        <dbReference type="ChEBI" id="CHEBI:78516"/>
        <dbReference type="ChEBI" id="CHEBI:456216"/>
    </reaction>
</comment>
<dbReference type="SUPFAM" id="SSF141000">
    <property type="entry name" value="Glu-tRNAGln amidotransferase C subunit"/>
    <property type="match status" value="1"/>
</dbReference>
<evidence type="ECO:0000256" key="1">
    <source>
        <dbReference type="HAMAP-Rule" id="MF_00122"/>
    </source>
</evidence>
<dbReference type="GO" id="GO:0006412">
    <property type="term" value="P:translation"/>
    <property type="evidence" value="ECO:0007669"/>
    <property type="project" value="UniProtKB-UniRule"/>
</dbReference>
<keyword evidence="2" id="KW-0808">Transferase</keyword>
<dbReference type="Proteomes" id="UP000295371">
    <property type="component" value="Unassembled WGS sequence"/>
</dbReference>
<proteinExistence type="inferred from homology"/>
<dbReference type="GO" id="GO:0016740">
    <property type="term" value="F:transferase activity"/>
    <property type="evidence" value="ECO:0007669"/>
    <property type="project" value="UniProtKB-KW"/>
</dbReference>
<dbReference type="EMBL" id="SOAW01000001">
    <property type="protein sequence ID" value="TDT33582.1"/>
    <property type="molecule type" value="Genomic_DNA"/>
</dbReference>
<dbReference type="OrthoDB" id="5295223at2"/>
<reference evidence="2 3" key="1">
    <citation type="submission" date="2019-03" db="EMBL/GenBank/DDBJ databases">
        <title>Genomic Encyclopedia of Archaeal and Bacterial Type Strains, Phase II (KMG-II): from individual species to whole genera.</title>
        <authorList>
            <person name="Goeker M."/>
        </authorList>
    </citation>
    <scope>NUCLEOTIDE SEQUENCE [LARGE SCALE GENOMIC DNA]</scope>
    <source>
        <strain evidence="2 3">DSM 24323</strain>
    </source>
</reference>
<dbReference type="PANTHER" id="PTHR15004">
    <property type="entry name" value="GLUTAMYL-TRNA(GLN) AMIDOTRANSFERASE SUBUNIT C, MITOCHONDRIAL"/>
    <property type="match status" value="1"/>
</dbReference>
<dbReference type="GO" id="GO:0050567">
    <property type="term" value="F:glutaminyl-tRNA synthase (glutamine-hydrolyzing) activity"/>
    <property type="evidence" value="ECO:0007669"/>
    <property type="project" value="UniProtKB-UniRule"/>
</dbReference>
<dbReference type="GO" id="GO:0070681">
    <property type="term" value="P:glutaminyl-tRNAGln biosynthesis via transamidation"/>
    <property type="evidence" value="ECO:0007669"/>
    <property type="project" value="TreeGrafter"/>
</dbReference>
<dbReference type="GO" id="GO:0005524">
    <property type="term" value="F:ATP binding"/>
    <property type="evidence" value="ECO:0007669"/>
    <property type="project" value="UniProtKB-KW"/>
</dbReference>
<comment type="function">
    <text evidence="1">Allows the formation of correctly charged Asn-tRNA(Asn) or Gln-tRNA(Gln) through the transamidation of misacylated Asp-tRNA(Asn) or Glu-tRNA(Gln) in organisms which lack either or both of asparaginyl-tRNA or glutaminyl-tRNA synthetases. The reaction takes place in the presence of glutamine and ATP through an activated phospho-Asp-tRNA(Asn) or phospho-Glu-tRNA(Gln).</text>
</comment>
<accession>A0A4R7J7Y7</accession>
<comment type="subunit">
    <text evidence="1">Heterotrimer of A, B and C subunits.</text>
</comment>
<dbReference type="PANTHER" id="PTHR15004:SF0">
    <property type="entry name" value="GLUTAMYL-TRNA(GLN) AMIDOTRANSFERASE SUBUNIT C, MITOCHONDRIAL"/>
    <property type="match status" value="1"/>
</dbReference>
<evidence type="ECO:0000313" key="2">
    <source>
        <dbReference type="EMBL" id="TDT33582.1"/>
    </source>
</evidence>
<dbReference type="GO" id="GO:0050566">
    <property type="term" value="F:asparaginyl-tRNA synthase (glutamine-hydrolyzing) activity"/>
    <property type="evidence" value="ECO:0007669"/>
    <property type="project" value="RHEA"/>
</dbReference>
<keyword evidence="1" id="KW-0648">Protein biosynthesis</keyword>
<sequence length="106" mass="11295">MANATSANRLSAADVARLGKLARIELTTSELERLAPQLEVILESVAQVSTVAGGADIAPTSHPLPRSNVFRPDRVEPSLPAEQALSGAPAVEDERFRVPRILGEEQ</sequence>
<dbReference type="Gene3D" id="1.10.20.60">
    <property type="entry name" value="Glu-tRNAGln amidotransferase C subunit, N-terminal domain"/>
    <property type="match status" value="1"/>
</dbReference>
<dbReference type="InterPro" id="IPR003837">
    <property type="entry name" value="GatC"/>
</dbReference>
<keyword evidence="1" id="KW-0547">Nucleotide-binding</keyword>
<keyword evidence="1" id="KW-0067">ATP-binding</keyword>
<comment type="caution">
    <text evidence="2">The sequence shown here is derived from an EMBL/GenBank/DDBJ whole genome shotgun (WGS) entry which is preliminary data.</text>
</comment>
<dbReference type="AlphaFoldDB" id="A0A4R7J7Y7"/>
<name>A0A4R7J7Y7_9ACTN</name>
<gene>
    <name evidence="1" type="primary">gatC</name>
    <name evidence="2" type="ORF">CLV29_1204</name>
</gene>
<dbReference type="GO" id="GO:0006450">
    <property type="term" value="P:regulation of translational fidelity"/>
    <property type="evidence" value="ECO:0007669"/>
    <property type="project" value="InterPro"/>
</dbReference>
<dbReference type="EC" id="6.3.5.-" evidence="1"/>